<dbReference type="AlphaFoldDB" id="A0A6F8XUF7"/>
<dbReference type="InterPro" id="IPR011473">
    <property type="entry name" value="DUF1579"/>
</dbReference>
<keyword evidence="2" id="KW-1185">Reference proteome</keyword>
<dbReference type="Pfam" id="PF07617">
    <property type="entry name" value="DUF1579"/>
    <property type="match status" value="1"/>
</dbReference>
<protein>
    <recommendedName>
        <fullName evidence="3">DUF1579 domain-containing protein</fullName>
    </recommendedName>
</protein>
<name>A0A6F8XUF7_9ACTN</name>
<evidence type="ECO:0000313" key="1">
    <source>
        <dbReference type="EMBL" id="BCB77474.1"/>
    </source>
</evidence>
<reference evidence="1 2" key="2">
    <citation type="submission" date="2020-03" db="EMBL/GenBank/DDBJ databases">
        <authorList>
            <person name="Ichikawa N."/>
            <person name="Kimura A."/>
            <person name="Kitahashi Y."/>
            <person name="Uohara A."/>
        </authorList>
    </citation>
    <scope>NUCLEOTIDE SEQUENCE [LARGE SCALE GENOMIC DNA]</scope>
    <source>
        <strain evidence="1 2">NBRC 107702</strain>
    </source>
</reference>
<proteinExistence type="predicted"/>
<dbReference type="EMBL" id="AP022870">
    <property type="protein sequence ID" value="BCB77474.1"/>
    <property type="molecule type" value="Genomic_DNA"/>
</dbReference>
<sequence length="165" mass="18621">MTSTDQPQDVPGERPSWLDRLDVLVGRWDTEAVFEAAFMGPDSQDTRAPGSTTFEWLAGHRFLLQRFTNENSAFPSGISVIGAGPVTDTFTQRYYDSRGVERVYQMTFDGREWTLWRESPGFWQRYTGLLAADGTAITGAWAASADGQEWRHEFALNHTRSAAYN</sequence>
<reference evidence="1 2" key="1">
    <citation type="submission" date="2020-03" db="EMBL/GenBank/DDBJ databases">
        <title>Whole genome shotgun sequence of Phytohabitans flavus NBRC 107702.</title>
        <authorList>
            <person name="Komaki H."/>
            <person name="Tamura T."/>
        </authorList>
    </citation>
    <scope>NUCLEOTIDE SEQUENCE [LARGE SCALE GENOMIC DNA]</scope>
    <source>
        <strain evidence="1 2">NBRC 107702</strain>
    </source>
</reference>
<evidence type="ECO:0000313" key="2">
    <source>
        <dbReference type="Proteomes" id="UP000502508"/>
    </source>
</evidence>
<evidence type="ECO:0008006" key="3">
    <source>
        <dbReference type="Google" id="ProtNLM"/>
    </source>
</evidence>
<dbReference type="Proteomes" id="UP000502508">
    <property type="component" value="Chromosome"/>
</dbReference>
<organism evidence="1 2">
    <name type="scientific">Phytohabitans flavus</name>
    <dbReference type="NCBI Taxonomy" id="1076124"/>
    <lineage>
        <taxon>Bacteria</taxon>
        <taxon>Bacillati</taxon>
        <taxon>Actinomycetota</taxon>
        <taxon>Actinomycetes</taxon>
        <taxon>Micromonosporales</taxon>
        <taxon>Micromonosporaceae</taxon>
    </lineage>
</organism>
<accession>A0A6F8XUF7</accession>
<gene>
    <name evidence="1" type="ORF">Pflav_038840</name>
</gene>
<dbReference type="RefSeq" id="WP_173037240.1">
    <property type="nucleotide sequence ID" value="NZ_AP022870.1"/>
</dbReference>
<dbReference type="KEGG" id="pfla:Pflav_038840"/>